<name>A0A6S7FYF5_PARCT</name>
<proteinExistence type="predicted"/>
<gene>
    <name evidence="1" type="ORF">PACLA_8A042205</name>
</gene>
<evidence type="ECO:0000313" key="1">
    <source>
        <dbReference type="EMBL" id="CAB3982787.1"/>
    </source>
</evidence>
<dbReference type="EMBL" id="CACRXK020000541">
    <property type="protein sequence ID" value="CAB3982787.1"/>
    <property type="molecule type" value="Genomic_DNA"/>
</dbReference>
<dbReference type="AlphaFoldDB" id="A0A6S7FYF5"/>
<sequence length="114" mass="12712">MVERLNLPKISIDMLKEKNRWPHLADFPLPPVKDVDITVLLGADVFDLIVPQEIRTGPKGTPRVVRTALSWTATSHLPGSSDINMVTPMKVHITTPEEHLSSSPAVVEDRVIRM</sequence>
<comment type="caution">
    <text evidence="1">The sequence shown here is derived from an EMBL/GenBank/DDBJ whole genome shotgun (WGS) entry which is preliminary data.</text>
</comment>
<organism evidence="1 2">
    <name type="scientific">Paramuricea clavata</name>
    <name type="common">Red gorgonian</name>
    <name type="synonym">Violescent sea-whip</name>
    <dbReference type="NCBI Taxonomy" id="317549"/>
    <lineage>
        <taxon>Eukaryota</taxon>
        <taxon>Metazoa</taxon>
        <taxon>Cnidaria</taxon>
        <taxon>Anthozoa</taxon>
        <taxon>Octocorallia</taxon>
        <taxon>Malacalcyonacea</taxon>
        <taxon>Plexauridae</taxon>
        <taxon>Paramuricea</taxon>
    </lineage>
</organism>
<keyword evidence="2" id="KW-1185">Reference proteome</keyword>
<accession>A0A6S7FYF5</accession>
<protein>
    <submittedName>
        <fullName evidence="1">Uncharacterized protein</fullName>
    </submittedName>
</protein>
<evidence type="ECO:0000313" key="2">
    <source>
        <dbReference type="Proteomes" id="UP001152795"/>
    </source>
</evidence>
<dbReference type="Proteomes" id="UP001152795">
    <property type="component" value="Unassembled WGS sequence"/>
</dbReference>
<reference evidence="1" key="1">
    <citation type="submission" date="2020-04" db="EMBL/GenBank/DDBJ databases">
        <authorList>
            <person name="Alioto T."/>
            <person name="Alioto T."/>
            <person name="Gomez Garrido J."/>
        </authorList>
    </citation>
    <scope>NUCLEOTIDE SEQUENCE</scope>
    <source>
        <strain evidence="1">A484AB</strain>
    </source>
</reference>